<dbReference type="InterPro" id="IPR003594">
    <property type="entry name" value="HATPase_dom"/>
</dbReference>
<dbReference type="Gene3D" id="3.30.565.10">
    <property type="entry name" value="Histidine kinase-like ATPase, C-terminal domain"/>
    <property type="match status" value="1"/>
</dbReference>
<dbReference type="Proteomes" id="UP000223749">
    <property type="component" value="Chromosome"/>
</dbReference>
<dbReference type="InterPro" id="IPR004358">
    <property type="entry name" value="Sig_transdc_His_kin-like_C"/>
</dbReference>
<dbReference type="SMART" id="SM00448">
    <property type="entry name" value="REC"/>
    <property type="match status" value="1"/>
</dbReference>
<dbReference type="PROSITE" id="PS50110">
    <property type="entry name" value="RESPONSE_REGULATORY"/>
    <property type="match status" value="1"/>
</dbReference>
<evidence type="ECO:0000259" key="7">
    <source>
        <dbReference type="PROSITE" id="PS50110"/>
    </source>
</evidence>
<dbReference type="InterPro" id="IPR035965">
    <property type="entry name" value="PAS-like_dom_sf"/>
</dbReference>
<dbReference type="Pfam" id="PF02518">
    <property type="entry name" value="HATPase_c"/>
    <property type="match status" value="1"/>
</dbReference>
<dbReference type="Gene3D" id="1.10.287.130">
    <property type="match status" value="1"/>
</dbReference>
<keyword evidence="3 5" id="KW-0597">Phosphoprotein</keyword>
<feature type="modified residue" description="4-aspartylphosphate" evidence="5">
    <location>
        <position position="453"/>
    </location>
</feature>
<dbReference type="Gene3D" id="3.30.450.20">
    <property type="entry name" value="PAS domain"/>
    <property type="match status" value="1"/>
</dbReference>
<dbReference type="SUPFAM" id="SSF47384">
    <property type="entry name" value="Homodimeric domain of signal transducing histidine kinase"/>
    <property type="match status" value="1"/>
</dbReference>
<evidence type="ECO:0000259" key="6">
    <source>
        <dbReference type="PROSITE" id="PS50109"/>
    </source>
</evidence>
<dbReference type="SUPFAM" id="SSF55874">
    <property type="entry name" value="ATPase domain of HSP90 chaperone/DNA topoisomerase II/histidine kinase"/>
    <property type="match status" value="1"/>
</dbReference>
<dbReference type="CDD" id="cd00082">
    <property type="entry name" value="HisKA"/>
    <property type="match status" value="1"/>
</dbReference>
<dbReference type="InterPro" id="IPR001789">
    <property type="entry name" value="Sig_transdc_resp-reg_receiver"/>
</dbReference>
<dbReference type="FunFam" id="3.30.565.10:FF:000010">
    <property type="entry name" value="Sensor histidine kinase RcsC"/>
    <property type="match status" value="1"/>
</dbReference>
<dbReference type="SMART" id="SM00387">
    <property type="entry name" value="HATPase_c"/>
    <property type="match status" value="1"/>
</dbReference>
<organism evidence="8 9">
    <name type="scientific">Pedobacter ginsengisoli</name>
    <dbReference type="NCBI Taxonomy" id="363852"/>
    <lineage>
        <taxon>Bacteria</taxon>
        <taxon>Pseudomonadati</taxon>
        <taxon>Bacteroidota</taxon>
        <taxon>Sphingobacteriia</taxon>
        <taxon>Sphingobacteriales</taxon>
        <taxon>Sphingobacteriaceae</taxon>
        <taxon>Pedobacter</taxon>
    </lineage>
</organism>
<dbReference type="CDD" id="cd17546">
    <property type="entry name" value="REC_hyHK_CKI1_RcsC-like"/>
    <property type="match status" value="1"/>
</dbReference>
<name>A0A2D1U7S2_9SPHI</name>
<proteinExistence type="predicted"/>
<dbReference type="GO" id="GO:0000155">
    <property type="term" value="F:phosphorelay sensor kinase activity"/>
    <property type="evidence" value="ECO:0007669"/>
    <property type="project" value="InterPro"/>
</dbReference>
<evidence type="ECO:0000256" key="2">
    <source>
        <dbReference type="ARBA" id="ARBA00012438"/>
    </source>
</evidence>
<accession>A0A2D1U7S2</accession>
<dbReference type="PANTHER" id="PTHR45339">
    <property type="entry name" value="HYBRID SIGNAL TRANSDUCTION HISTIDINE KINASE J"/>
    <property type="match status" value="1"/>
</dbReference>
<evidence type="ECO:0000256" key="1">
    <source>
        <dbReference type="ARBA" id="ARBA00000085"/>
    </source>
</evidence>
<evidence type="ECO:0000256" key="3">
    <source>
        <dbReference type="ARBA" id="ARBA00022553"/>
    </source>
</evidence>
<gene>
    <name evidence="8" type="ORF">CPT03_14820</name>
</gene>
<keyword evidence="8" id="KW-0808">Transferase</keyword>
<keyword evidence="9" id="KW-1185">Reference proteome</keyword>
<dbReference type="PRINTS" id="PR00344">
    <property type="entry name" value="BCTRLSENSOR"/>
</dbReference>
<dbReference type="Pfam" id="PF00512">
    <property type="entry name" value="HisKA"/>
    <property type="match status" value="1"/>
</dbReference>
<dbReference type="InterPro" id="IPR003661">
    <property type="entry name" value="HisK_dim/P_dom"/>
</dbReference>
<dbReference type="PROSITE" id="PS50109">
    <property type="entry name" value="HIS_KIN"/>
    <property type="match status" value="1"/>
</dbReference>
<evidence type="ECO:0000256" key="5">
    <source>
        <dbReference type="PROSITE-ProRule" id="PRU00169"/>
    </source>
</evidence>
<evidence type="ECO:0000313" key="8">
    <source>
        <dbReference type="EMBL" id="ATP57653.1"/>
    </source>
</evidence>
<evidence type="ECO:0000313" key="9">
    <source>
        <dbReference type="Proteomes" id="UP000223749"/>
    </source>
</evidence>
<comment type="catalytic activity">
    <reaction evidence="1">
        <text>ATP + protein L-histidine = ADP + protein N-phospho-L-histidine.</text>
        <dbReference type="EC" id="2.7.13.3"/>
    </reaction>
</comment>
<dbReference type="SUPFAM" id="SSF52172">
    <property type="entry name" value="CheY-like"/>
    <property type="match status" value="1"/>
</dbReference>
<dbReference type="KEGG" id="pgs:CPT03_14820"/>
<reference evidence="8 9" key="1">
    <citation type="submission" date="2017-10" db="EMBL/GenBank/DDBJ databases">
        <title>Whole genome of Pedobacter ginsengisoli T01R-27 isolated from tomato rhizosphere.</title>
        <authorList>
            <person name="Weon H.-Y."/>
            <person name="Lee S.A."/>
            <person name="Sang M.K."/>
            <person name="Song J."/>
        </authorList>
    </citation>
    <scope>NUCLEOTIDE SEQUENCE [LARGE SCALE GENOMIC DNA]</scope>
    <source>
        <strain evidence="8 9">T01R-27</strain>
    </source>
</reference>
<keyword evidence="8" id="KW-0418">Kinase</keyword>
<dbReference type="InterPro" id="IPR005467">
    <property type="entry name" value="His_kinase_dom"/>
</dbReference>
<keyword evidence="4" id="KW-0902">Two-component regulatory system</keyword>
<feature type="domain" description="Histidine kinase" evidence="6">
    <location>
        <begin position="159"/>
        <end position="380"/>
    </location>
</feature>
<feature type="domain" description="Response regulatory" evidence="7">
    <location>
        <begin position="404"/>
        <end position="522"/>
    </location>
</feature>
<protein>
    <recommendedName>
        <fullName evidence="2">histidine kinase</fullName>
        <ecNumber evidence="2">2.7.13.3</ecNumber>
    </recommendedName>
</protein>
<dbReference type="OrthoDB" id="9811889at2"/>
<dbReference type="AlphaFoldDB" id="A0A2D1U7S2"/>
<dbReference type="Gene3D" id="3.40.50.2300">
    <property type="match status" value="1"/>
</dbReference>
<sequence length="525" mass="57936">MQESLEEKSYLFQMLLDNVPVVIFKTNKDGVFTRSVGLGLKVFGVKDNESVGKSIFELYPIAGEIMRRALAGESLKFVADVEIQGKMIFLDVTLCPDPSDVGGVIGLLLDITRQNNVEEKPRKASPVLGSKTNKLMGINEETTSLNDAVEKAKQQFLSNMSHEIRTPMNAVIGITNLLLQENPKPEQIESLKILKLSGENLLELINDVLDYSKLESGKMLVEPIDFSLIDLVNNVKETHHLTAKEKGLEFKIKIDSDLPVMVVGDPTRLAQILNNLVSNAIKFTNKGSVIMDLSLNRMVGNLVDIDFVVTDTGIGIETDKRDYIFESFTQGSANTTKAFGGTGLGLAITKKIVALLGGNISVKSVVGIGSTFLFNLQFKKSKKKAGHTVVPEIVADFSSLAGFRILLVEDNEINVIVARKFMQKWGLHIDCAANGTEAVEKVIENHYDLVLMDLEMPKMDGYEATKVIRSIADDKFKQLPIIALTASLLTEINKQILEAGIDDYVAKPFSPIELHSKIRQYLHIN</sequence>
<dbReference type="EC" id="2.7.13.3" evidence="2"/>
<dbReference type="InterPro" id="IPR036890">
    <property type="entry name" value="HATPase_C_sf"/>
</dbReference>
<dbReference type="SMART" id="SM00388">
    <property type="entry name" value="HisKA"/>
    <property type="match status" value="1"/>
</dbReference>
<dbReference type="CDD" id="cd16922">
    <property type="entry name" value="HATPase_EvgS-ArcB-TorS-like"/>
    <property type="match status" value="1"/>
</dbReference>
<evidence type="ECO:0000256" key="4">
    <source>
        <dbReference type="ARBA" id="ARBA00023012"/>
    </source>
</evidence>
<dbReference type="SUPFAM" id="SSF55785">
    <property type="entry name" value="PYP-like sensor domain (PAS domain)"/>
    <property type="match status" value="1"/>
</dbReference>
<dbReference type="InterPro" id="IPR011006">
    <property type="entry name" value="CheY-like_superfamily"/>
</dbReference>
<dbReference type="Pfam" id="PF00072">
    <property type="entry name" value="Response_reg"/>
    <property type="match status" value="1"/>
</dbReference>
<dbReference type="RefSeq" id="WP_099439569.1">
    <property type="nucleotide sequence ID" value="NZ_CP024091.1"/>
</dbReference>
<dbReference type="InterPro" id="IPR036097">
    <property type="entry name" value="HisK_dim/P_sf"/>
</dbReference>
<dbReference type="PANTHER" id="PTHR45339:SF1">
    <property type="entry name" value="HYBRID SIGNAL TRANSDUCTION HISTIDINE KINASE J"/>
    <property type="match status" value="1"/>
</dbReference>
<dbReference type="EMBL" id="CP024091">
    <property type="protein sequence ID" value="ATP57653.1"/>
    <property type="molecule type" value="Genomic_DNA"/>
</dbReference>